<reference evidence="2" key="1">
    <citation type="submission" date="2020-08" db="EMBL/GenBank/DDBJ databases">
        <title>Genome public.</title>
        <authorList>
            <person name="Liu C."/>
            <person name="Sun Q."/>
        </authorList>
    </citation>
    <scope>NUCLEOTIDE SEQUENCE</scope>
    <source>
        <strain evidence="2">NSJ-24</strain>
    </source>
</reference>
<accession>A0A926E9R7</accession>
<feature type="domain" description="Amidohydrolase 3" evidence="1">
    <location>
        <begin position="48"/>
        <end position="528"/>
    </location>
</feature>
<evidence type="ECO:0000313" key="2">
    <source>
        <dbReference type="EMBL" id="MBC8567837.1"/>
    </source>
</evidence>
<dbReference type="GO" id="GO:0016810">
    <property type="term" value="F:hydrolase activity, acting on carbon-nitrogen (but not peptide) bonds"/>
    <property type="evidence" value="ECO:0007669"/>
    <property type="project" value="InterPro"/>
</dbReference>
<dbReference type="AlphaFoldDB" id="A0A926E9R7"/>
<dbReference type="InterPro" id="IPR033932">
    <property type="entry name" value="YtcJ-like"/>
</dbReference>
<dbReference type="CDD" id="cd01300">
    <property type="entry name" value="YtcJ_like"/>
    <property type="match status" value="1"/>
</dbReference>
<dbReference type="Gene3D" id="3.20.20.140">
    <property type="entry name" value="Metal-dependent hydrolases"/>
    <property type="match status" value="1"/>
</dbReference>
<evidence type="ECO:0000313" key="3">
    <source>
        <dbReference type="Proteomes" id="UP000610862"/>
    </source>
</evidence>
<keyword evidence="3" id="KW-1185">Reference proteome</keyword>
<dbReference type="EMBL" id="JACRTA010000001">
    <property type="protein sequence ID" value="MBC8567837.1"/>
    <property type="molecule type" value="Genomic_DNA"/>
</dbReference>
<organism evidence="2 3">
    <name type="scientific">Lentihominibacter hominis</name>
    <dbReference type="NCBI Taxonomy" id="2763645"/>
    <lineage>
        <taxon>Bacteria</taxon>
        <taxon>Bacillati</taxon>
        <taxon>Bacillota</taxon>
        <taxon>Clostridia</taxon>
        <taxon>Peptostreptococcales</taxon>
        <taxon>Anaerovoracaceae</taxon>
        <taxon>Lentihominibacter</taxon>
    </lineage>
</organism>
<dbReference type="InterPro" id="IPR013108">
    <property type="entry name" value="Amidohydro_3"/>
</dbReference>
<dbReference type="RefSeq" id="WP_187525000.1">
    <property type="nucleotide sequence ID" value="NZ_JACRTA010000001.1"/>
</dbReference>
<evidence type="ECO:0000259" key="1">
    <source>
        <dbReference type="Pfam" id="PF07969"/>
    </source>
</evidence>
<gene>
    <name evidence="2" type="ORF">H8692_03535</name>
</gene>
<dbReference type="Gene3D" id="2.30.40.10">
    <property type="entry name" value="Urease, subunit C, domain 1"/>
    <property type="match status" value="1"/>
</dbReference>
<dbReference type="SUPFAM" id="SSF51338">
    <property type="entry name" value="Composite domain of metallo-dependent hydrolases"/>
    <property type="match status" value="1"/>
</dbReference>
<proteinExistence type="predicted"/>
<name>A0A926E9R7_9FIRM</name>
<dbReference type="InterPro" id="IPR011059">
    <property type="entry name" value="Metal-dep_hydrolase_composite"/>
</dbReference>
<dbReference type="PANTHER" id="PTHR22642:SF2">
    <property type="entry name" value="PROTEIN LONG AFTER FAR-RED 3"/>
    <property type="match status" value="1"/>
</dbReference>
<dbReference type="Proteomes" id="UP000610862">
    <property type="component" value="Unassembled WGS sequence"/>
</dbReference>
<dbReference type="PANTHER" id="PTHR22642">
    <property type="entry name" value="IMIDAZOLONEPROPIONASE"/>
    <property type="match status" value="1"/>
</dbReference>
<dbReference type="Pfam" id="PF07969">
    <property type="entry name" value="Amidohydro_3"/>
    <property type="match status" value="1"/>
</dbReference>
<comment type="caution">
    <text evidence="2">The sequence shown here is derived from an EMBL/GenBank/DDBJ whole genome shotgun (WGS) entry which is preliminary data.</text>
</comment>
<sequence length="531" mass="60771">MNLVLKSTCIFDSISDTPFAGYIEIEGNRIKDVVKGETDKYNNPSMYEVKDCGNKTITAGLMDGHIHLFLGSLYNATIDLYFTDTEEEAAEKLYEFYKDRDDEWVLGFRWSNYRWPDSKLPSKESLDKYFPDRPVIAFNDELHAVWVNSKTLEICGINKETPDPQGGTIARDENGEPTGYLLEQPAMELVTKEALDVSPEREEELIEGFINMAHTKGVTTVGAVHVLRIMKNEACRRLEEKNKLKVRVFFAPHMEMDIDEAIKLKKEYTSDKLRFLGLKGFLDGTPLGYTGYMVEPYADRPGFRSEPLVDREWLYEKSRECYKNDIAMRLHACGDGAVRMALDAFEIARKELGEKDVRNTIEHIEVIHEDDIGRFAKTNTIASIQPCHMLMESLEKHPIFDMMDEKRVRLSWIGKTLEKNGAQVAFGTDFPIVDLDPVDSVYRAVKRRMEDNLPEEGWNPQEKFTVSEALKNSTIGPAYMMCMEDKLGSLEEGKLADINVFSRNIFEDTDDMLSTETVMTVFDGEVVYDKL</sequence>
<dbReference type="InterPro" id="IPR032466">
    <property type="entry name" value="Metal_Hydrolase"/>
</dbReference>
<dbReference type="Gene3D" id="3.10.310.70">
    <property type="match status" value="1"/>
</dbReference>
<dbReference type="SUPFAM" id="SSF51556">
    <property type="entry name" value="Metallo-dependent hydrolases"/>
    <property type="match status" value="1"/>
</dbReference>
<protein>
    <submittedName>
        <fullName evidence="2">Amidohydrolase</fullName>
    </submittedName>
</protein>